<dbReference type="Pfam" id="PF02310">
    <property type="entry name" value="B12-binding"/>
    <property type="match status" value="1"/>
</dbReference>
<evidence type="ECO:0000256" key="5">
    <source>
        <dbReference type="ARBA" id="ARBA00022723"/>
    </source>
</evidence>
<dbReference type="InterPro" id="IPR058240">
    <property type="entry name" value="rSAM_sf"/>
</dbReference>
<sequence length="470" mass="55030">MYGNTEHNEVFVFSLNARVISDYRKVLPDLVERYAPDMIGITVVCTTYTSVLGMVGHLREYFRGYIVLGGAQMSFEKERALKDSEGVDFAIIGEGEEVMVDLIEYLESGKDLQGVQSLIYRDNGIIKINPQRKWIMDLNKLPFPDYRLFGMEKVPEWYTYRISTSRGCPFRCTFCNPHTMQGKWRTRDFNLAIEELKYAREQFDVHRFDICEPVFNLTSERVIEFCELLIKEEINMPWTCNSGLRADNISDEMIKIMKRSGFYNMKIGVETLSTEVFSNINKGETIEDIVRAVEIGKRNGLRVLGSFILGLPGATYKSDMESFKRARKLIFDEMAWSLLIPYPGTPAYNWVMEHGTMYYDYKTMHQYAHQAINEDAELRVSFETPEYPMNDRLKAWEKIHWTLKTTGISSRNKSIFWKIWKTIYSLVRYDPVNVRANVSYIVRGIVSIFRRKRTFKKQPFLLFKDLHKNV</sequence>
<organism evidence="10 11">
    <name type="scientific">Candidatus Gottesmanbacteria bacterium GW2011_GWC2_39_8</name>
    <dbReference type="NCBI Taxonomy" id="1618450"/>
    <lineage>
        <taxon>Bacteria</taxon>
        <taxon>Candidatus Gottesmaniibacteriota</taxon>
    </lineage>
</organism>
<dbReference type="PANTHER" id="PTHR43409:SF7">
    <property type="entry name" value="BLL1977 PROTEIN"/>
    <property type="match status" value="1"/>
</dbReference>
<reference evidence="10 11" key="1">
    <citation type="journal article" date="2015" name="Nature">
        <title>rRNA introns, odd ribosomes, and small enigmatic genomes across a large radiation of phyla.</title>
        <authorList>
            <person name="Brown C.T."/>
            <person name="Hug L.A."/>
            <person name="Thomas B.C."/>
            <person name="Sharon I."/>
            <person name="Castelle C.J."/>
            <person name="Singh A."/>
            <person name="Wilkins M.J."/>
            <person name="Williams K.H."/>
            <person name="Banfield J.F."/>
        </authorList>
    </citation>
    <scope>NUCLEOTIDE SEQUENCE [LARGE SCALE GENOMIC DNA]</scope>
</reference>
<dbReference type="InterPro" id="IPR006158">
    <property type="entry name" value="Cobalamin-bd"/>
</dbReference>
<dbReference type="InterPro" id="IPR051198">
    <property type="entry name" value="BchE-like"/>
</dbReference>
<evidence type="ECO:0000256" key="6">
    <source>
        <dbReference type="ARBA" id="ARBA00023004"/>
    </source>
</evidence>
<proteinExistence type="predicted"/>
<dbReference type="GO" id="GO:0046872">
    <property type="term" value="F:metal ion binding"/>
    <property type="evidence" value="ECO:0007669"/>
    <property type="project" value="UniProtKB-KW"/>
</dbReference>
<dbReference type="InterPro" id="IPR023404">
    <property type="entry name" value="rSAM_horseshoe"/>
</dbReference>
<dbReference type="Gene3D" id="3.80.30.20">
    <property type="entry name" value="tm_1862 like domain"/>
    <property type="match status" value="1"/>
</dbReference>
<keyword evidence="7" id="KW-0411">Iron-sulfur</keyword>
<dbReference type="EMBL" id="LBXN01000020">
    <property type="protein sequence ID" value="KKR33244.1"/>
    <property type="molecule type" value="Genomic_DNA"/>
</dbReference>
<dbReference type="SFLD" id="SFLDS00029">
    <property type="entry name" value="Radical_SAM"/>
    <property type="match status" value="1"/>
</dbReference>
<feature type="domain" description="Radical SAM core" evidence="9">
    <location>
        <begin position="154"/>
        <end position="379"/>
    </location>
</feature>
<dbReference type="SFLD" id="SFLDG01123">
    <property type="entry name" value="methyltransferase_(Class_B)"/>
    <property type="match status" value="1"/>
</dbReference>
<evidence type="ECO:0000256" key="4">
    <source>
        <dbReference type="ARBA" id="ARBA00022691"/>
    </source>
</evidence>
<dbReference type="Proteomes" id="UP000034539">
    <property type="component" value="Unassembled WGS sequence"/>
</dbReference>
<evidence type="ECO:0000313" key="11">
    <source>
        <dbReference type="Proteomes" id="UP000034539"/>
    </source>
</evidence>
<dbReference type="PROSITE" id="PS51918">
    <property type="entry name" value="RADICAL_SAM"/>
    <property type="match status" value="1"/>
</dbReference>
<keyword evidence="5" id="KW-0479">Metal-binding</keyword>
<dbReference type="InterPro" id="IPR034466">
    <property type="entry name" value="Methyltransferase_Class_B"/>
</dbReference>
<comment type="cofactor">
    <cofactor evidence="1">
        <name>[4Fe-4S] cluster</name>
        <dbReference type="ChEBI" id="CHEBI:49883"/>
    </cofactor>
</comment>
<name>A0A0G0PYM2_9BACT</name>
<dbReference type="InterPro" id="IPR007197">
    <property type="entry name" value="rSAM"/>
</dbReference>
<protein>
    <submittedName>
        <fullName evidence="10">Fe-S oxidoreductase</fullName>
    </submittedName>
</protein>
<evidence type="ECO:0000259" key="8">
    <source>
        <dbReference type="PROSITE" id="PS51332"/>
    </source>
</evidence>
<dbReference type="GO" id="GO:0031419">
    <property type="term" value="F:cobalamin binding"/>
    <property type="evidence" value="ECO:0007669"/>
    <property type="project" value="InterPro"/>
</dbReference>
<dbReference type="Gene3D" id="3.40.50.280">
    <property type="entry name" value="Cobalamin-binding domain"/>
    <property type="match status" value="1"/>
</dbReference>
<keyword evidence="6" id="KW-0408">Iron</keyword>
<keyword evidence="2" id="KW-0489">Methyltransferase</keyword>
<dbReference type="CDD" id="cd01335">
    <property type="entry name" value="Radical_SAM"/>
    <property type="match status" value="1"/>
</dbReference>
<dbReference type="InterPro" id="IPR006638">
    <property type="entry name" value="Elp3/MiaA/NifB-like_rSAM"/>
</dbReference>
<feature type="domain" description="B12-binding" evidence="8">
    <location>
        <begin position="1"/>
        <end position="113"/>
    </location>
</feature>
<evidence type="ECO:0000256" key="7">
    <source>
        <dbReference type="ARBA" id="ARBA00023014"/>
    </source>
</evidence>
<keyword evidence="4" id="KW-0949">S-adenosyl-L-methionine</keyword>
<dbReference type="PROSITE" id="PS51332">
    <property type="entry name" value="B12_BINDING"/>
    <property type="match status" value="1"/>
</dbReference>
<evidence type="ECO:0000313" key="10">
    <source>
        <dbReference type="EMBL" id="KKR33244.1"/>
    </source>
</evidence>
<dbReference type="Pfam" id="PF04055">
    <property type="entry name" value="Radical_SAM"/>
    <property type="match status" value="1"/>
</dbReference>
<evidence type="ECO:0000256" key="3">
    <source>
        <dbReference type="ARBA" id="ARBA00022679"/>
    </source>
</evidence>
<gene>
    <name evidence="10" type="ORF">UT63_C0020G0014</name>
</gene>
<dbReference type="SMART" id="SM00729">
    <property type="entry name" value="Elp3"/>
    <property type="match status" value="1"/>
</dbReference>
<dbReference type="AlphaFoldDB" id="A0A0G0PYM2"/>
<dbReference type="SUPFAM" id="SSF102114">
    <property type="entry name" value="Radical SAM enzymes"/>
    <property type="match status" value="1"/>
</dbReference>
<keyword evidence="3" id="KW-0808">Transferase</keyword>
<comment type="caution">
    <text evidence="10">The sequence shown here is derived from an EMBL/GenBank/DDBJ whole genome shotgun (WGS) entry which is preliminary data.</text>
</comment>
<accession>A0A0G0PYM2</accession>
<evidence type="ECO:0000256" key="2">
    <source>
        <dbReference type="ARBA" id="ARBA00022603"/>
    </source>
</evidence>
<evidence type="ECO:0000259" key="9">
    <source>
        <dbReference type="PROSITE" id="PS51918"/>
    </source>
</evidence>
<dbReference type="GO" id="GO:0051539">
    <property type="term" value="F:4 iron, 4 sulfur cluster binding"/>
    <property type="evidence" value="ECO:0007669"/>
    <property type="project" value="UniProtKB-KW"/>
</dbReference>
<dbReference type="SFLD" id="SFLDG01082">
    <property type="entry name" value="B12-binding_domain_containing"/>
    <property type="match status" value="1"/>
</dbReference>
<evidence type="ECO:0000256" key="1">
    <source>
        <dbReference type="ARBA" id="ARBA00001966"/>
    </source>
</evidence>
<dbReference type="PANTHER" id="PTHR43409">
    <property type="entry name" value="ANAEROBIC MAGNESIUM-PROTOPORPHYRIN IX MONOMETHYL ESTER CYCLASE-RELATED"/>
    <property type="match status" value="1"/>
</dbReference>
<dbReference type="GO" id="GO:0003824">
    <property type="term" value="F:catalytic activity"/>
    <property type="evidence" value="ECO:0007669"/>
    <property type="project" value="InterPro"/>
</dbReference>